<dbReference type="GO" id="GO:0005886">
    <property type="term" value="C:plasma membrane"/>
    <property type="evidence" value="ECO:0007669"/>
    <property type="project" value="TreeGrafter"/>
</dbReference>
<dbReference type="GO" id="GO:0004467">
    <property type="term" value="F:long-chain fatty acid-CoA ligase activity"/>
    <property type="evidence" value="ECO:0007669"/>
    <property type="project" value="TreeGrafter"/>
</dbReference>
<gene>
    <name evidence="7" type="ORF">F9L07_05495</name>
</gene>
<dbReference type="AlphaFoldDB" id="A0A7J5DZ90"/>
<sequence>MFRHATQYEADHPGALVTPSFPHGSVAELLLARAEDDHPALLFGDQTLTWREFVAAARVRAGALTALRRPGPWHVGVLMDNDPEYLLLIAGAALCGATVVGVNPTRRGAELAADIRATDCQTLVVGPRHRALVDGVEAAELAGVDVLDADGERYRDVVARAQAHPVATTAPPGAEHVLLLLFTSGSTGAPKAVVCSSFRLAVIGQLNRHGLTRDDVAYNAMPLFHGNALMAAWAPILVVGGTLAMRDRFSASGFLPDVERFGATFFNYVGRALSYVLAQPEDPREGRTRLRYGFGTEASTRDREEFVRRFGCRVVESYGSSEGVCAILRSPDTPPGALGRPDPQMGLEIVGSSGAVCPPAAFGPDGRLLNAAEAIGEIVVRGGAARFEGYYNNPAAMAAKVRDGDFWTGDLAYADAEGHYWFAGRSSDWIRVDSENFATAPIERILARHPAVATAVVYGVPDPRTGDEVMASLLLVPGESLDAAELDRFLDAQPDLGTKWRPRLVRLVDELPLTGTGKLDKQVLRGEAWLTDDLLLHATPDGYRPFTAADRTAREASFAAHGRLALHPTERQHP</sequence>
<feature type="domain" description="AMP-dependent synthetase/ligase" evidence="5">
    <location>
        <begin position="33"/>
        <end position="391"/>
    </location>
</feature>
<dbReference type="InterPro" id="IPR045851">
    <property type="entry name" value="AMP-bd_C_sf"/>
</dbReference>
<comment type="similarity">
    <text evidence="1">Belongs to the ATP-dependent AMP-binding enzyme family.</text>
</comment>
<dbReference type="PANTHER" id="PTHR43107">
    <property type="entry name" value="LONG-CHAIN FATTY ACID TRANSPORT PROTEIN"/>
    <property type="match status" value="1"/>
</dbReference>
<dbReference type="PROSITE" id="PS00455">
    <property type="entry name" value="AMP_BINDING"/>
    <property type="match status" value="1"/>
</dbReference>
<evidence type="ECO:0000313" key="7">
    <source>
        <dbReference type="EMBL" id="KAB2811356.1"/>
    </source>
</evidence>
<dbReference type="GO" id="GO:0005324">
    <property type="term" value="F:long-chain fatty acid transmembrane transporter activity"/>
    <property type="evidence" value="ECO:0007669"/>
    <property type="project" value="TreeGrafter"/>
</dbReference>
<reference evidence="7 8" key="1">
    <citation type="submission" date="2019-09" db="EMBL/GenBank/DDBJ databases">
        <title>Pimelobacter sp. isolated from Paulinella.</title>
        <authorList>
            <person name="Jeong S.E."/>
        </authorList>
    </citation>
    <scope>NUCLEOTIDE SEQUENCE [LARGE SCALE GENOMIC DNA]</scope>
    <source>
        <strain evidence="7 8">Pch-N</strain>
    </source>
</reference>
<evidence type="ECO:0000256" key="3">
    <source>
        <dbReference type="ARBA" id="ARBA00022741"/>
    </source>
</evidence>
<feature type="domain" description="AMP-binding enzyme C-terminal" evidence="6">
    <location>
        <begin position="442"/>
        <end position="518"/>
    </location>
</feature>
<dbReference type="GO" id="GO:0044539">
    <property type="term" value="P:long-chain fatty acid import into cell"/>
    <property type="evidence" value="ECO:0007669"/>
    <property type="project" value="TreeGrafter"/>
</dbReference>
<dbReference type="GO" id="GO:0005524">
    <property type="term" value="F:ATP binding"/>
    <property type="evidence" value="ECO:0007669"/>
    <property type="project" value="UniProtKB-KW"/>
</dbReference>
<evidence type="ECO:0000313" key="8">
    <source>
        <dbReference type="Proteomes" id="UP000449906"/>
    </source>
</evidence>
<evidence type="ECO:0000256" key="4">
    <source>
        <dbReference type="ARBA" id="ARBA00022840"/>
    </source>
</evidence>
<evidence type="ECO:0000256" key="2">
    <source>
        <dbReference type="ARBA" id="ARBA00022598"/>
    </source>
</evidence>
<dbReference type="Pfam" id="PF00501">
    <property type="entry name" value="AMP-binding"/>
    <property type="match status" value="1"/>
</dbReference>
<dbReference type="Proteomes" id="UP000449906">
    <property type="component" value="Unassembled WGS sequence"/>
</dbReference>
<dbReference type="InterPro" id="IPR025110">
    <property type="entry name" value="AMP-bd_C"/>
</dbReference>
<dbReference type="InterPro" id="IPR020845">
    <property type="entry name" value="AMP-binding_CS"/>
</dbReference>
<proteinExistence type="inferred from homology"/>
<dbReference type="InterPro" id="IPR000873">
    <property type="entry name" value="AMP-dep_synth/lig_dom"/>
</dbReference>
<dbReference type="Pfam" id="PF13193">
    <property type="entry name" value="AMP-binding_C"/>
    <property type="match status" value="1"/>
</dbReference>
<evidence type="ECO:0000259" key="6">
    <source>
        <dbReference type="Pfam" id="PF13193"/>
    </source>
</evidence>
<keyword evidence="3" id="KW-0547">Nucleotide-binding</keyword>
<name>A0A7J5DZ90_NOCSI</name>
<dbReference type="InterPro" id="IPR042099">
    <property type="entry name" value="ANL_N_sf"/>
</dbReference>
<keyword evidence="4" id="KW-0067">ATP-binding</keyword>
<comment type="caution">
    <text evidence="7">The sequence shown here is derived from an EMBL/GenBank/DDBJ whole genome shotgun (WGS) entry which is preliminary data.</text>
</comment>
<dbReference type="SUPFAM" id="SSF56801">
    <property type="entry name" value="Acetyl-CoA synthetase-like"/>
    <property type="match status" value="1"/>
</dbReference>
<keyword evidence="2" id="KW-0436">Ligase</keyword>
<dbReference type="EMBL" id="WBVM01000001">
    <property type="protein sequence ID" value="KAB2811356.1"/>
    <property type="molecule type" value="Genomic_DNA"/>
</dbReference>
<organism evidence="7 8">
    <name type="scientific">Nocardioides simplex</name>
    <name type="common">Arthrobacter simplex</name>
    <dbReference type="NCBI Taxonomy" id="2045"/>
    <lineage>
        <taxon>Bacteria</taxon>
        <taxon>Bacillati</taxon>
        <taxon>Actinomycetota</taxon>
        <taxon>Actinomycetes</taxon>
        <taxon>Propionibacteriales</taxon>
        <taxon>Nocardioidaceae</taxon>
        <taxon>Pimelobacter</taxon>
    </lineage>
</organism>
<dbReference type="PANTHER" id="PTHR43107:SF15">
    <property type="entry name" value="FATTY ACID TRANSPORT PROTEIN 3, ISOFORM A"/>
    <property type="match status" value="1"/>
</dbReference>
<dbReference type="Gene3D" id="3.30.300.30">
    <property type="match status" value="1"/>
</dbReference>
<dbReference type="Gene3D" id="3.40.50.12780">
    <property type="entry name" value="N-terminal domain of ligase-like"/>
    <property type="match status" value="1"/>
</dbReference>
<accession>A0A7J5DZ90</accession>
<evidence type="ECO:0000256" key="1">
    <source>
        <dbReference type="ARBA" id="ARBA00006432"/>
    </source>
</evidence>
<evidence type="ECO:0000259" key="5">
    <source>
        <dbReference type="Pfam" id="PF00501"/>
    </source>
</evidence>
<protein>
    <submittedName>
        <fullName evidence="7">AMP-binding protein</fullName>
    </submittedName>
</protein>